<keyword evidence="3" id="KW-1185">Reference proteome</keyword>
<evidence type="ECO:0000313" key="3">
    <source>
        <dbReference type="Proteomes" id="UP000001822"/>
    </source>
</evidence>
<reference evidence="2 3" key="1">
    <citation type="journal article" date="2007" name="Appl. Environ. Microbiol.">
        <title>Genome sequence of the cellulolytic gliding bacterium Cytophaga hutchinsonii.</title>
        <authorList>
            <person name="Xie G."/>
            <person name="Bruce D.C."/>
            <person name="Challacombe J.F."/>
            <person name="Chertkov O."/>
            <person name="Detter J.C."/>
            <person name="Gilna P."/>
            <person name="Han C.S."/>
            <person name="Lucas S."/>
            <person name="Misra M."/>
            <person name="Myers G.L."/>
            <person name="Richardson P."/>
            <person name="Tapia R."/>
            <person name="Thayer N."/>
            <person name="Thompson L.S."/>
            <person name="Brettin T.S."/>
            <person name="Henrissat B."/>
            <person name="Wilson D.B."/>
            <person name="McBride M.J."/>
        </authorList>
    </citation>
    <scope>NUCLEOTIDE SEQUENCE [LARGE SCALE GENOMIC DNA]</scope>
    <source>
        <strain evidence="3">ATCC 33406 / DSM 1761 / CIP 103989 / NBRC 15051 / NCIMB 9469 / D465</strain>
    </source>
</reference>
<gene>
    <name evidence="2" type="ordered locus">CHU_0564</name>
</gene>
<dbReference type="PANTHER" id="PTHR34406">
    <property type="entry name" value="PROTEIN YCEI"/>
    <property type="match status" value="1"/>
</dbReference>
<dbReference type="EMBL" id="CP000383">
    <property type="protein sequence ID" value="ABG57851.1"/>
    <property type="molecule type" value="Genomic_DNA"/>
</dbReference>
<evidence type="ECO:0000259" key="1">
    <source>
        <dbReference type="SMART" id="SM00867"/>
    </source>
</evidence>
<dbReference type="Proteomes" id="UP000001822">
    <property type="component" value="Chromosome"/>
</dbReference>
<protein>
    <recommendedName>
        <fullName evidence="1">Lipid/polyisoprenoid-binding YceI-like domain-containing protein</fullName>
    </recommendedName>
</protein>
<dbReference type="PANTHER" id="PTHR34406:SF1">
    <property type="entry name" value="PROTEIN YCEI"/>
    <property type="match status" value="1"/>
</dbReference>
<dbReference type="Pfam" id="PF04264">
    <property type="entry name" value="YceI"/>
    <property type="match status" value="1"/>
</dbReference>
<dbReference type="Gene3D" id="2.40.128.110">
    <property type="entry name" value="Lipid/polyisoprenoid-binding, YceI-like"/>
    <property type="match status" value="1"/>
</dbReference>
<name>A0A6N4SNI6_CYTH3</name>
<dbReference type="SMART" id="SM00867">
    <property type="entry name" value="YceI"/>
    <property type="match status" value="1"/>
</dbReference>
<evidence type="ECO:0000313" key="2">
    <source>
        <dbReference type="EMBL" id="ABG57851.1"/>
    </source>
</evidence>
<feature type="domain" description="Lipid/polyisoprenoid-binding YceI-like" evidence="1">
    <location>
        <begin position="8"/>
        <end position="172"/>
    </location>
</feature>
<dbReference type="AlphaFoldDB" id="A0A6N4SNI6"/>
<proteinExistence type="predicted"/>
<dbReference type="KEGG" id="chu:CHU_0564"/>
<accession>A0A6N4SNI6</accession>
<dbReference type="SUPFAM" id="SSF101874">
    <property type="entry name" value="YceI-like"/>
    <property type="match status" value="1"/>
</dbReference>
<dbReference type="InterPro" id="IPR036761">
    <property type="entry name" value="TTHA0802/YceI-like_sf"/>
</dbReference>
<sequence>MSAIQAQNWSLDKSHSKLTFTIVHLGISEQEGNFKNFSITLTSSKEDFSDAVIALTADVTSIDTDNTTRDEHLKGANYFDAAVYPSLTFKSKSFTKTTGNKYKLTGDLTIRNVTKTVDLEVTYIGSTINQKTQKKVAGFKLTGVINRIDFGVGKSSTTLSDDVTITANIEVIKD</sequence>
<organism evidence="2 3">
    <name type="scientific">Cytophaga hutchinsonii (strain ATCC 33406 / DSM 1761 / CIP 103989 / NBRC 15051 / NCIMB 9469 / D465)</name>
    <dbReference type="NCBI Taxonomy" id="269798"/>
    <lineage>
        <taxon>Bacteria</taxon>
        <taxon>Pseudomonadati</taxon>
        <taxon>Bacteroidota</taxon>
        <taxon>Cytophagia</taxon>
        <taxon>Cytophagales</taxon>
        <taxon>Cytophagaceae</taxon>
        <taxon>Cytophaga</taxon>
    </lineage>
</organism>
<dbReference type="InterPro" id="IPR007372">
    <property type="entry name" value="Lipid/polyisoprenoid-bd_YceI"/>
</dbReference>